<dbReference type="SUPFAM" id="SSF52540">
    <property type="entry name" value="P-loop containing nucleoside triphosphate hydrolases"/>
    <property type="match status" value="1"/>
</dbReference>
<evidence type="ECO:0000313" key="8">
    <source>
        <dbReference type="EMBL" id="KAG9390468.1"/>
    </source>
</evidence>
<dbReference type="Pfam" id="PF13086">
    <property type="entry name" value="AAA_11"/>
    <property type="match status" value="1"/>
</dbReference>
<dbReference type="PANTHER" id="PTHR10887:SF495">
    <property type="entry name" value="HELICASE SENATAXIN ISOFORM X1-RELATED"/>
    <property type="match status" value="1"/>
</dbReference>
<evidence type="ECO:0000259" key="6">
    <source>
        <dbReference type="Pfam" id="PF13086"/>
    </source>
</evidence>
<organism evidence="8 9">
    <name type="scientific">Carpediemonas membranifera</name>
    <dbReference type="NCBI Taxonomy" id="201153"/>
    <lineage>
        <taxon>Eukaryota</taxon>
        <taxon>Metamonada</taxon>
        <taxon>Carpediemonas-like organisms</taxon>
        <taxon>Carpediemonas</taxon>
    </lineage>
</organism>
<evidence type="ECO:0000256" key="1">
    <source>
        <dbReference type="ARBA" id="ARBA00022741"/>
    </source>
</evidence>
<dbReference type="InterPro" id="IPR027417">
    <property type="entry name" value="P-loop_NTPase"/>
</dbReference>
<dbReference type="Pfam" id="PF13087">
    <property type="entry name" value="AAA_12"/>
    <property type="match status" value="1"/>
</dbReference>
<dbReference type="InterPro" id="IPR041679">
    <property type="entry name" value="DNA2/NAM7-like_C"/>
</dbReference>
<gene>
    <name evidence="8" type="ORF">J8273_7819</name>
</gene>
<keyword evidence="4" id="KW-0067">ATP-binding</keyword>
<dbReference type="FunFam" id="3.40.50.300:FF:000326">
    <property type="entry name" value="P-loop containing nucleoside triphosphate hydrolase"/>
    <property type="match status" value="1"/>
</dbReference>
<dbReference type="CDD" id="cd18042">
    <property type="entry name" value="DEXXQc_SETX"/>
    <property type="match status" value="1"/>
</dbReference>
<dbReference type="EMBL" id="JAHDYR010000064">
    <property type="protein sequence ID" value="KAG9390468.1"/>
    <property type="molecule type" value="Genomic_DNA"/>
</dbReference>
<evidence type="ECO:0000256" key="4">
    <source>
        <dbReference type="ARBA" id="ARBA00022840"/>
    </source>
</evidence>
<keyword evidence="9" id="KW-1185">Reference proteome</keyword>
<keyword evidence="1" id="KW-0547">Nucleotide-binding</keyword>
<evidence type="ECO:0000256" key="2">
    <source>
        <dbReference type="ARBA" id="ARBA00022801"/>
    </source>
</evidence>
<evidence type="ECO:0000313" key="9">
    <source>
        <dbReference type="Proteomes" id="UP000717585"/>
    </source>
</evidence>
<dbReference type="Proteomes" id="UP000717585">
    <property type="component" value="Unassembled WGS sequence"/>
</dbReference>
<evidence type="ECO:0000259" key="7">
    <source>
        <dbReference type="Pfam" id="PF13087"/>
    </source>
</evidence>
<keyword evidence="2" id="KW-0378">Hydrolase</keyword>
<dbReference type="GO" id="GO:0016787">
    <property type="term" value="F:hydrolase activity"/>
    <property type="evidence" value="ECO:0007669"/>
    <property type="project" value="UniProtKB-KW"/>
</dbReference>
<dbReference type="PANTHER" id="PTHR10887">
    <property type="entry name" value="DNA2/NAM7 HELICASE FAMILY"/>
    <property type="match status" value="1"/>
</dbReference>
<protein>
    <submittedName>
        <fullName evidence="8">AAA domain</fullName>
    </submittedName>
</protein>
<dbReference type="OrthoDB" id="6513042at2759"/>
<dbReference type="InterPro" id="IPR041677">
    <property type="entry name" value="DNA2/NAM7_AAA_11"/>
</dbReference>
<keyword evidence="3" id="KW-0347">Helicase</keyword>
<evidence type="ECO:0000256" key="3">
    <source>
        <dbReference type="ARBA" id="ARBA00022806"/>
    </source>
</evidence>
<feature type="compositionally biased region" description="Acidic residues" evidence="5">
    <location>
        <begin position="1610"/>
        <end position="1619"/>
    </location>
</feature>
<feature type="region of interest" description="Disordered" evidence="5">
    <location>
        <begin position="1593"/>
        <end position="1642"/>
    </location>
</feature>
<dbReference type="InterPro" id="IPR045055">
    <property type="entry name" value="DNA2/NAM7-like"/>
</dbReference>
<proteinExistence type="predicted"/>
<dbReference type="GO" id="GO:0005524">
    <property type="term" value="F:ATP binding"/>
    <property type="evidence" value="ECO:0007669"/>
    <property type="project" value="UniProtKB-KW"/>
</dbReference>
<feature type="domain" description="DNA2/NAM7 helicase helicase" evidence="6">
    <location>
        <begin position="967"/>
        <end position="1221"/>
    </location>
</feature>
<feature type="domain" description="DNA2/NAM7 helicase-like C-terminal" evidence="7">
    <location>
        <begin position="1229"/>
        <end position="1451"/>
    </location>
</feature>
<dbReference type="GO" id="GO:0004386">
    <property type="term" value="F:helicase activity"/>
    <property type="evidence" value="ECO:0007669"/>
    <property type="project" value="UniProtKB-KW"/>
</dbReference>
<evidence type="ECO:0000256" key="5">
    <source>
        <dbReference type="SAM" id="MobiDB-lite"/>
    </source>
</evidence>
<sequence length="1642" mass="181382">MLQYMEQPTRLLSEDEEVVTERRRSPDEISAIISTYHGAMIELMKKLCSNDPSRVESLARGQLYVDHVCQPIFHDPLRIHKYIRGMVVLYAFEQCTLKTASVTVADLMEAKLAAVEIAKLSEKEAEDLVVDIVNSLVIVGQLLDSREYVLAGLGVIHYLPPKPYDSQQLLMTLCMKRDELGAAGLPGLFNGLLVDLATTQTALPLEYIFAIIRASMLAHTLVKQPKHELPGWVTFFSSFVADAPLLLRTLSARASQLAVHPNAQAMVRDILVMLLSTAGIPWLPRSPHALALLVGHPYTARHVIRIITEDPALIASWPDLAIALLETGILVGADAYEMIAPSADAILHALLQTFSDTTAAPCTLPLLRGLPQTTPRPEHVPTLAGLYGAVITRHTQPAVAFLAQSVLASLSPVGRREVGPLVWLLGFLTSSPLETLPFPTLRHEKGMLFAAVSAKPARAMLVVASFAVTLTPQSGPDVIVPVCQAMTALAEAVDPPTAEVLMNMPQLLRAAQTMLDLTRMQNLTRDTKEVVVPFLAAWLPMLLTFPVVGVDLATIHVTKLVKTFAGITMSQRTRQDLGMHPVIADTSVVAARDLKRVIDDGARQAVFAAQEDDDDDDDLFISAHELEAKRAPDPIAAMLGSVSDTEDDDVDMNSSIESTQSVASTAYGDDDGIAALTAVRSTVDTTHRPVLARPAPMTAPRPKLPRRAELIAQAEISFRAAILEHDPMDPNVIGTLAARVTELDKVYKDVEMYRDHMLSCVIIETVTVIQEDIKNLERDADVRKRATQLRGSFGSKTKVRQPDGRDLQEFEVWPEDVNVDLTTFSRDDLVLLELAEFDQTKSIMRTQKSMLRLAAVNTPPKPPQMLICVVTDTIPASARKEYPCSAMRLLANAKRFEKCTKSSRKQEVRLHRLSSASSAQREVTALYLARLLPDDWMNALLQGKNAAKDVPRSIEGLPSDIVTTTAFNKVQRQSIEDVVSPTRAITAIQGPPGTGKTHVVVGAILTAHAVRNRRNSGLVATSRPKIMVCAPSNAAVDEITRRMLQHNYARQSRLVLVRVGVYDAISEDVRHCHSTRVGSVISALTRIEGKIEEFEARVAAGYTTTTADRKMLEAEKDEWRETYEHSPVSPKPPANEADQKRALLARADIICTTLSCAGRSIITNGLANQLVTHIFIDEAGQATEPSTLIPLTALQNITKEASRPRIVMLGDPAQLPPTVKNRKAKACHYDTSFLQRLFTYTPGMRMLTTQYRMLPAISKAPNALFYGNRLQDDPSVYTRLGKLSWPHDMARLFGPYTFIDLPDTQEARDPVSGSYSNRREAEVVATIAGTLIEKCGPLRTRLQRSLQQFAMTGEEKKEGKFSASDIGIITPYNRQKDLIRGVLREGSPNWAHFCEIGTVDSFQGREKEIIILSLVRSGQGESSRIGFLGDNRRINVSLTRARRSLIIVGNAENLLKANTVWRTLVEDAKDRGALFTIHPARPTHKVPNNLPKYVFRLDCMLSGKITNKEYGLLRAVETTKDQTRRRDRIRELVELKKANRHTRSDVEEHAKLSKEEMQRHLLLKPFQGNYAVAGGKPIADASVNTEVPTLDQTLEQQESEPVMNATAPMSDDDDDDDSPVDPRLVLMDRQSSGYVRTFDPKL</sequence>
<accession>A0A8J6AX21</accession>
<dbReference type="InterPro" id="IPR047187">
    <property type="entry name" value="SF1_C_Upf1"/>
</dbReference>
<dbReference type="Gene3D" id="3.40.50.300">
    <property type="entry name" value="P-loop containing nucleotide triphosphate hydrolases"/>
    <property type="match status" value="2"/>
</dbReference>
<comment type="caution">
    <text evidence="8">The sequence shown here is derived from an EMBL/GenBank/DDBJ whole genome shotgun (WGS) entry which is preliminary data.</text>
</comment>
<name>A0A8J6AX21_9EUKA</name>
<reference evidence="8" key="1">
    <citation type="submission" date="2021-05" db="EMBL/GenBank/DDBJ databases">
        <title>A free-living protist that lacks canonical eukaryotic 1 DNA replication and segregation systems.</title>
        <authorList>
            <person name="Salas-Leiva D.E."/>
            <person name="Tromer E.C."/>
            <person name="Curtis B.A."/>
            <person name="Jerlstrom-Hultqvist J."/>
            <person name="Kolisko M."/>
            <person name="Yi Z."/>
            <person name="Salas-Leiva J.S."/>
            <person name="Gallot-Lavallee L."/>
            <person name="Kops G.J.P.L."/>
            <person name="Archibald J.M."/>
            <person name="Simpson A.G.B."/>
            <person name="Roger A.J."/>
        </authorList>
    </citation>
    <scope>NUCLEOTIDE SEQUENCE</scope>
    <source>
        <strain evidence="8">BICM</strain>
    </source>
</reference>
<dbReference type="CDD" id="cd18808">
    <property type="entry name" value="SF1_C_Upf1"/>
    <property type="match status" value="1"/>
</dbReference>
<dbReference type="GO" id="GO:0005694">
    <property type="term" value="C:chromosome"/>
    <property type="evidence" value="ECO:0007669"/>
    <property type="project" value="UniProtKB-ARBA"/>
</dbReference>